<protein>
    <recommendedName>
        <fullName evidence="8">GATA-type domain-containing protein</fullName>
    </recommendedName>
</protein>
<dbReference type="InterPro" id="IPR000679">
    <property type="entry name" value="Znf_GATA"/>
</dbReference>
<evidence type="ECO:0000256" key="5">
    <source>
        <dbReference type="ARBA" id="ARBA00023163"/>
    </source>
</evidence>
<keyword evidence="2 6" id="KW-0863">Zinc-finger</keyword>
<evidence type="ECO:0000313" key="10">
    <source>
        <dbReference type="Proteomes" id="UP000510647"/>
    </source>
</evidence>
<feature type="domain" description="GATA-type" evidence="8">
    <location>
        <begin position="448"/>
        <end position="484"/>
    </location>
</feature>
<dbReference type="SUPFAM" id="SSF57716">
    <property type="entry name" value="Glucocorticoid receptor-like (DNA-binding domain)"/>
    <property type="match status" value="1"/>
</dbReference>
<keyword evidence="1" id="KW-0479">Metal-binding</keyword>
<evidence type="ECO:0000256" key="2">
    <source>
        <dbReference type="ARBA" id="ARBA00022771"/>
    </source>
</evidence>
<name>A0A7H9HLA8_9SACH</name>
<dbReference type="GO" id="GO:0008270">
    <property type="term" value="F:zinc ion binding"/>
    <property type="evidence" value="ECO:0007669"/>
    <property type="project" value="UniProtKB-KW"/>
</dbReference>
<dbReference type="InterPro" id="IPR013088">
    <property type="entry name" value="Znf_NHR/GATA"/>
</dbReference>
<reference evidence="9 10" key="1">
    <citation type="submission" date="2020-06" db="EMBL/GenBank/DDBJ databases">
        <title>The yeast mating-type switching endonuclease HO is a domesticated member of an unorthodox homing genetic element family.</title>
        <authorList>
            <person name="Coughlan A.Y."/>
            <person name="Lombardi L."/>
            <person name="Braun-Galleani S."/>
            <person name="Martos A.R."/>
            <person name="Galeote V."/>
            <person name="Bigey F."/>
            <person name="Dequin S."/>
            <person name="Byrne K.P."/>
            <person name="Wolfe K.H."/>
        </authorList>
    </citation>
    <scope>NUCLEOTIDE SEQUENCE [LARGE SCALE GENOMIC DNA]</scope>
    <source>
        <strain evidence="9 10">CBS2947</strain>
    </source>
</reference>
<evidence type="ECO:0000256" key="1">
    <source>
        <dbReference type="ARBA" id="ARBA00022723"/>
    </source>
</evidence>
<proteinExistence type="predicted"/>
<feature type="region of interest" description="Disordered" evidence="7">
    <location>
        <begin position="1"/>
        <end position="33"/>
    </location>
</feature>
<dbReference type="CDD" id="cd00202">
    <property type="entry name" value="ZnF_GATA"/>
    <property type="match status" value="1"/>
</dbReference>
<dbReference type="GO" id="GO:0043565">
    <property type="term" value="F:sequence-specific DNA binding"/>
    <property type="evidence" value="ECO:0007669"/>
    <property type="project" value="InterPro"/>
</dbReference>
<dbReference type="Pfam" id="PF00320">
    <property type="entry name" value="GATA"/>
    <property type="match status" value="1"/>
</dbReference>
<dbReference type="Proteomes" id="UP000510647">
    <property type="component" value="Chromosome 1"/>
</dbReference>
<gene>
    <name evidence="9" type="ORF">HG537_0A03200</name>
</gene>
<dbReference type="AlphaFoldDB" id="A0A7H9HLA8"/>
<feature type="compositionally biased region" description="Polar residues" evidence="7">
    <location>
        <begin position="60"/>
        <end position="75"/>
    </location>
</feature>
<keyword evidence="3" id="KW-0862">Zinc</keyword>
<evidence type="ECO:0000256" key="4">
    <source>
        <dbReference type="ARBA" id="ARBA00023015"/>
    </source>
</evidence>
<dbReference type="PANTHER" id="PTHR47172">
    <property type="entry name" value="OS01G0976800 PROTEIN"/>
    <property type="match status" value="1"/>
</dbReference>
<feature type="compositionally biased region" description="Basic and acidic residues" evidence="7">
    <location>
        <begin position="12"/>
        <end position="21"/>
    </location>
</feature>
<dbReference type="OrthoDB" id="2162994at2759"/>
<evidence type="ECO:0000256" key="7">
    <source>
        <dbReference type="SAM" id="MobiDB-lite"/>
    </source>
</evidence>
<organism evidence="9 10">
    <name type="scientific">Torulaspora globosa</name>
    <dbReference type="NCBI Taxonomy" id="48254"/>
    <lineage>
        <taxon>Eukaryota</taxon>
        <taxon>Fungi</taxon>
        <taxon>Dikarya</taxon>
        <taxon>Ascomycota</taxon>
        <taxon>Saccharomycotina</taxon>
        <taxon>Saccharomycetes</taxon>
        <taxon>Saccharomycetales</taxon>
        <taxon>Saccharomycetaceae</taxon>
        <taxon>Torulaspora</taxon>
    </lineage>
</organism>
<dbReference type="PROSITE" id="PS00344">
    <property type="entry name" value="GATA_ZN_FINGER_1"/>
    <property type="match status" value="1"/>
</dbReference>
<sequence length="550" mass="61010">MCATKMFTMRTPTEEHFHKSTELSSPSQRSPRNSRVFHAYQPEHHLLSRQHHAHVRNPSLPTLLNVDTSHPSTAESEQRHSSYRSTSGPGPTGVRLAVETSPLTQEPIQDPSGHFITPPASSTRVQFKTPIWKSGSSEHNEFELSSAFRNDSMASTRRQSSIESLMRAAATVESDVDLNKTYQDKVATIIELKNKISDIIRNWPVAKDTLSQEPYGADSGKGGSGDLILLDQISCENLASLDEVTQRLNSTVKELMYLKEHVRYLKESAAAISKTGSVSDSGRRVTLPPIETLTMNLRKKPSLEDEAARTSVVQPAIEQQKRSSSFHDARKFHERPIVSRMSCCATWPPSHIGASHRPTLSDPSAYRNMGKANELAHKLHYSKTITGPASAGARPIIVSPQSSLQTPVKMKNKVIKKRKKSLSEKSSPEYQRSLTHGLLLTEPMRKDEQSTTSCVHCGENSTPEWRRGPYGNRTLCNACGLFYRKLIKKFGTKDANLLMRFKKQVNPEDRRVPSLLNVPAGFISNLENDSTLDAEYNTIGSISGPSSSGA</sequence>
<dbReference type="SMART" id="SM00401">
    <property type="entry name" value="ZnF_GATA"/>
    <property type="match status" value="1"/>
</dbReference>
<feature type="compositionally biased region" description="Low complexity" evidence="7">
    <location>
        <begin position="24"/>
        <end position="33"/>
    </location>
</feature>
<evidence type="ECO:0000256" key="6">
    <source>
        <dbReference type="PROSITE-ProRule" id="PRU00094"/>
    </source>
</evidence>
<keyword evidence="5" id="KW-0804">Transcription</keyword>
<dbReference type="PANTHER" id="PTHR47172:SF24">
    <property type="entry name" value="GATA ZINC FINGER DOMAIN-CONTAINING PROTEIN 14-RELATED"/>
    <property type="match status" value="1"/>
</dbReference>
<dbReference type="PROSITE" id="PS50114">
    <property type="entry name" value="GATA_ZN_FINGER_2"/>
    <property type="match status" value="1"/>
</dbReference>
<evidence type="ECO:0000256" key="3">
    <source>
        <dbReference type="ARBA" id="ARBA00022833"/>
    </source>
</evidence>
<dbReference type="GO" id="GO:0006355">
    <property type="term" value="P:regulation of DNA-templated transcription"/>
    <property type="evidence" value="ECO:0007669"/>
    <property type="project" value="InterPro"/>
</dbReference>
<dbReference type="EMBL" id="CP059267">
    <property type="protein sequence ID" value="QLQ78073.1"/>
    <property type="molecule type" value="Genomic_DNA"/>
</dbReference>
<keyword evidence="4" id="KW-0805">Transcription regulation</keyword>
<accession>A0A7H9HLA8</accession>
<evidence type="ECO:0000313" key="9">
    <source>
        <dbReference type="EMBL" id="QLQ78073.1"/>
    </source>
</evidence>
<keyword evidence="10" id="KW-1185">Reference proteome</keyword>
<evidence type="ECO:0000259" key="8">
    <source>
        <dbReference type="PROSITE" id="PS50114"/>
    </source>
</evidence>
<dbReference type="Gene3D" id="3.30.50.10">
    <property type="entry name" value="Erythroid Transcription Factor GATA-1, subunit A"/>
    <property type="match status" value="1"/>
</dbReference>
<feature type="region of interest" description="Disordered" evidence="7">
    <location>
        <begin position="60"/>
        <end position="96"/>
    </location>
</feature>